<name>A0A0R3M5F5_9BRAD</name>
<keyword evidence="2" id="KW-1185">Reference proteome</keyword>
<evidence type="ECO:0000313" key="1">
    <source>
        <dbReference type="EMBL" id="KRR15148.1"/>
    </source>
</evidence>
<sequence>MARAARQRLRPFQTNPTCGVSLKIEPADVRQDFLIAVTRCEFAETAGPVVDTEVKIVAGAGLDEIVDEIFRVFFRVAFRRLLTQQCLVLRRHELTP</sequence>
<dbReference type="Proteomes" id="UP000050863">
    <property type="component" value="Unassembled WGS sequence"/>
</dbReference>
<protein>
    <submittedName>
        <fullName evidence="1">Uncharacterized protein</fullName>
    </submittedName>
</protein>
<comment type="caution">
    <text evidence="1">The sequence shown here is derived from an EMBL/GenBank/DDBJ whole genome shotgun (WGS) entry which is preliminary data.</text>
</comment>
<reference evidence="1 2" key="1">
    <citation type="submission" date="2014-03" db="EMBL/GenBank/DDBJ databases">
        <title>Bradyrhizobium valentinum sp. nov., isolated from effective nodules of Lupinus mariae-josephae, a lupine endemic of basic-lime soils in Eastern Spain.</title>
        <authorList>
            <person name="Duran D."/>
            <person name="Rey L."/>
            <person name="Navarro A."/>
            <person name="Busquets A."/>
            <person name="Imperial J."/>
            <person name="Ruiz-Argueso T."/>
        </authorList>
    </citation>
    <scope>NUCLEOTIDE SEQUENCE [LARGE SCALE GENOMIC DNA]</scope>
    <source>
        <strain evidence="1 2">PAC68</strain>
    </source>
</reference>
<organism evidence="1 2">
    <name type="scientific">Bradyrhizobium jicamae</name>
    <dbReference type="NCBI Taxonomy" id="280332"/>
    <lineage>
        <taxon>Bacteria</taxon>
        <taxon>Pseudomonadati</taxon>
        <taxon>Pseudomonadota</taxon>
        <taxon>Alphaproteobacteria</taxon>
        <taxon>Hyphomicrobiales</taxon>
        <taxon>Nitrobacteraceae</taxon>
        <taxon>Bradyrhizobium</taxon>
    </lineage>
</organism>
<dbReference type="EMBL" id="LLXZ01000004">
    <property type="protein sequence ID" value="KRR15148.1"/>
    <property type="molecule type" value="Genomic_DNA"/>
</dbReference>
<dbReference type="STRING" id="280332.CQ12_07700"/>
<accession>A0A0R3M5F5</accession>
<proteinExistence type="predicted"/>
<gene>
    <name evidence="1" type="ORF">CQ12_07700</name>
</gene>
<evidence type="ECO:0000313" key="2">
    <source>
        <dbReference type="Proteomes" id="UP000050863"/>
    </source>
</evidence>
<dbReference type="AlphaFoldDB" id="A0A0R3M5F5"/>